<evidence type="ECO:0000256" key="2">
    <source>
        <dbReference type="ARBA" id="ARBA00022491"/>
    </source>
</evidence>
<evidence type="ECO:0000256" key="7">
    <source>
        <dbReference type="SAM" id="MobiDB-lite"/>
    </source>
</evidence>
<dbReference type="PhylomeDB" id="D2A3J7"/>
<protein>
    <submittedName>
        <fullName evidence="8">Breast cancer metastasis-suppressor 1-like protein</fullName>
    </submittedName>
</protein>
<dbReference type="InterPro" id="IPR013907">
    <property type="entry name" value="Sds3"/>
</dbReference>
<name>D2A3J7_TRICA</name>
<dbReference type="STRING" id="7070.D2A3J7"/>
<dbReference type="EMBL" id="KQ971338">
    <property type="protein sequence ID" value="EFA01897.1"/>
    <property type="molecule type" value="Genomic_DNA"/>
</dbReference>
<dbReference type="SMART" id="SM01401">
    <property type="entry name" value="Sds3"/>
    <property type="match status" value="1"/>
</dbReference>
<dbReference type="OMA" id="VECMDEM"/>
<accession>D2A3J7</accession>
<evidence type="ECO:0000313" key="9">
    <source>
        <dbReference type="Proteomes" id="UP000007266"/>
    </source>
</evidence>
<evidence type="ECO:0000256" key="6">
    <source>
        <dbReference type="ARBA" id="ARBA00038256"/>
    </source>
</evidence>
<keyword evidence="9" id="KW-1185">Reference proteome</keyword>
<keyword evidence="3" id="KW-0805">Transcription regulation</keyword>
<comment type="subcellular location">
    <subcellularLocation>
        <location evidence="1">Nucleus</location>
    </subcellularLocation>
</comment>
<evidence type="ECO:0000256" key="4">
    <source>
        <dbReference type="ARBA" id="ARBA00023163"/>
    </source>
</evidence>
<feature type="region of interest" description="Disordered" evidence="7">
    <location>
        <begin position="1"/>
        <end position="60"/>
    </location>
</feature>
<evidence type="ECO:0000256" key="5">
    <source>
        <dbReference type="ARBA" id="ARBA00023242"/>
    </source>
</evidence>
<feature type="compositionally biased region" description="Basic and acidic residues" evidence="7">
    <location>
        <begin position="24"/>
        <end position="40"/>
    </location>
</feature>
<dbReference type="Proteomes" id="UP000007266">
    <property type="component" value="Linkage group 4"/>
</dbReference>
<dbReference type="AlphaFoldDB" id="D2A3J7"/>
<evidence type="ECO:0000256" key="1">
    <source>
        <dbReference type="ARBA" id="ARBA00004123"/>
    </source>
</evidence>
<dbReference type="PANTHER" id="PTHR21964">
    <property type="entry name" value="BREAST CANCER METASTASIS-SUPPRESSOR 1"/>
    <property type="match status" value="1"/>
</dbReference>
<dbReference type="HOGENOM" id="CLU_050862_1_1_1"/>
<dbReference type="eggNOG" id="KOG4466">
    <property type="taxonomic scope" value="Eukaryota"/>
</dbReference>
<dbReference type="FunCoup" id="D2A3J7">
    <property type="interactions" value="520"/>
</dbReference>
<keyword evidence="5" id="KW-0539">Nucleus</keyword>
<dbReference type="GO" id="GO:0070822">
    <property type="term" value="C:Sin3-type complex"/>
    <property type="evidence" value="ECO:0000318"/>
    <property type="project" value="GO_Central"/>
</dbReference>
<dbReference type="Pfam" id="PF08598">
    <property type="entry name" value="Sds3"/>
    <property type="match status" value="1"/>
</dbReference>
<keyword evidence="2" id="KW-0678">Repressor</keyword>
<reference evidence="8 9" key="2">
    <citation type="journal article" date="2010" name="Nucleic Acids Res.">
        <title>BeetleBase in 2010: revisions to provide comprehensive genomic information for Tribolium castaneum.</title>
        <authorList>
            <person name="Kim H.S."/>
            <person name="Murphy T."/>
            <person name="Xia J."/>
            <person name="Caragea D."/>
            <person name="Park Y."/>
            <person name="Beeman R.W."/>
            <person name="Lorenzen M.D."/>
            <person name="Butcher S."/>
            <person name="Manak J.R."/>
            <person name="Brown S.J."/>
        </authorList>
    </citation>
    <scope>GENOME REANNOTATION</scope>
    <source>
        <strain evidence="8 9">Georgia GA2</strain>
    </source>
</reference>
<dbReference type="FunFam" id="1.20.5.1500:FF:000002">
    <property type="entry name" value="breast cancer metastasis-suppressor 1-like protein-A"/>
    <property type="match status" value="1"/>
</dbReference>
<evidence type="ECO:0000256" key="3">
    <source>
        <dbReference type="ARBA" id="ARBA00023015"/>
    </source>
</evidence>
<dbReference type="OrthoDB" id="20886at2759"/>
<dbReference type="GO" id="GO:0042826">
    <property type="term" value="F:histone deacetylase binding"/>
    <property type="evidence" value="ECO:0000318"/>
    <property type="project" value="GO_Central"/>
</dbReference>
<proteinExistence type="inferred from homology"/>
<evidence type="ECO:0000313" key="8">
    <source>
        <dbReference type="EMBL" id="EFA01897.1"/>
    </source>
</evidence>
<keyword evidence="4" id="KW-0804">Transcription</keyword>
<reference evidence="8 9" key="1">
    <citation type="journal article" date="2008" name="Nature">
        <title>The genome of the model beetle and pest Tribolium castaneum.</title>
        <authorList>
            <consortium name="Tribolium Genome Sequencing Consortium"/>
            <person name="Richards S."/>
            <person name="Gibbs R.A."/>
            <person name="Weinstock G.M."/>
            <person name="Brown S.J."/>
            <person name="Denell R."/>
            <person name="Beeman R.W."/>
            <person name="Gibbs R."/>
            <person name="Beeman R.W."/>
            <person name="Brown S.J."/>
            <person name="Bucher G."/>
            <person name="Friedrich M."/>
            <person name="Grimmelikhuijzen C.J."/>
            <person name="Klingler M."/>
            <person name="Lorenzen M."/>
            <person name="Richards S."/>
            <person name="Roth S."/>
            <person name="Schroder R."/>
            <person name="Tautz D."/>
            <person name="Zdobnov E.M."/>
            <person name="Muzny D."/>
            <person name="Gibbs R.A."/>
            <person name="Weinstock G.M."/>
            <person name="Attaway T."/>
            <person name="Bell S."/>
            <person name="Buhay C.J."/>
            <person name="Chandrabose M.N."/>
            <person name="Chavez D."/>
            <person name="Clerk-Blankenburg K.P."/>
            <person name="Cree A."/>
            <person name="Dao M."/>
            <person name="Davis C."/>
            <person name="Chacko J."/>
            <person name="Dinh H."/>
            <person name="Dugan-Rocha S."/>
            <person name="Fowler G."/>
            <person name="Garner T.T."/>
            <person name="Garnes J."/>
            <person name="Gnirke A."/>
            <person name="Hawes A."/>
            <person name="Hernandez J."/>
            <person name="Hines S."/>
            <person name="Holder M."/>
            <person name="Hume J."/>
            <person name="Jhangiani S.N."/>
            <person name="Joshi V."/>
            <person name="Khan Z.M."/>
            <person name="Jackson L."/>
            <person name="Kovar C."/>
            <person name="Kowis A."/>
            <person name="Lee S."/>
            <person name="Lewis L.R."/>
            <person name="Margolis J."/>
            <person name="Morgan M."/>
            <person name="Nazareth L.V."/>
            <person name="Nguyen N."/>
            <person name="Okwuonu G."/>
            <person name="Parker D."/>
            <person name="Richards S."/>
            <person name="Ruiz S.J."/>
            <person name="Santibanez J."/>
            <person name="Savard J."/>
            <person name="Scherer S.E."/>
            <person name="Schneider B."/>
            <person name="Sodergren E."/>
            <person name="Tautz D."/>
            <person name="Vattahil S."/>
            <person name="Villasana D."/>
            <person name="White C.S."/>
            <person name="Wright R."/>
            <person name="Park Y."/>
            <person name="Beeman R.W."/>
            <person name="Lord J."/>
            <person name="Oppert B."/>
            <person name="Lorenzen M."/>
            <person name="Brown S."/>
            <person name="Wang L."/>
            <person name="Savard J."/>
            <person name="Tautz D."/>
            <person name="Richards S."/>
            <person name="Weinstock G."/>
            <person name="Gibbs R.A."/>
            <person name="Liu Y."/>
            <person name="Worley K."/>
            <person name="Weinstock G."/>
            <person name="Elsik C.G."/>
            <person name="Reese J.T."/>
            <person name="Elhaik E."/>
            <person name="Landan G."/>
            <person name="Graur D."/>
            <person name="Arensburger P."/>
            <person name="Atkinson P."/>
            <person name="Beeman R.W."/>
            <person name="Beidler J."/>
            <person name="Brown S.J."/>
            <person name="Demuth J.P."/>
            <person name="Drury D.W."/>
            <person name="Du Y.Z."/>
            <person name="Fujiwara H."/>
            <person name="Lorenzen M."/>
            <person name="Maselli V."/>
            <person name="Osanai M."/>
            <person name="Park Y."/>
            <person name="Robertson H.M."/>
            <person name="Tu Z."/>
            <person name="Wang J.J."/>
            <person name="Wang S."/>
            <person name="Richards S."/>
            <person name="Song H."/>
            <person name="Zhang L."/>
            <person name="Sodergren E."/>
            <person name="Werner D."/>
            <person name="Stanke M."/>
            <person name="Morgenstern B."/>
            <person name="Solovyev V."/>
            <person name="Kosarev P."/>
            <person name="Brown G."/>
            <person name="Chen H.C."/>
            <person name="Ermolaeva O."/>
            <person name="Hlavina W."/>
            <person name="Kapustin Y."/>
            <person name="Kiryutin B."/>
            <person name="Kitts P."/>
            <person name="Maglott D."/>
            <person name="Pruitt K."/>
            <person name="Sapojnikov V."/>
            <person name="Souvorov A."/>
            <person name="Mackey A.J."/>
            <person name="Waterhouse R.M."/>
            <person name="Wyder S."/>
            <person name="Zdobnov E.M."/>
            <person name="Zdobnov E.M."/>
            <person name="Wyder S."/>
            <person name="Kriventseva E.V."/>
            <person name="Kadowaki T."/>
            <person name="Bork P."/>
            <person name="Aranda M."/>
            <person name="Bao R."/>
            <person name="Beermann A."/>
            <person name="Berns N."/>
            <person name="Bolognesi R."/>
            <person name="Bonneton F."/>
            <person name="Bopp D."/>
            <person name="Brown S.J."/>
            <person name="Bucher G."/>
            <person name="Butts T."/>
            <person name="Chaumot A."/>
            <person name="Denell R.E."/>
            <person name="Ferrier D.E."/>
            <person name="Friedrich M."/>
            <person name="Gordon C.M."/>
            <person name="Jindra M."/>
            <person name="Klingler M."/>
            <person name="Lan Q."/>
            <person name="Lattorff H.M."/>
            <person name="Laudet V."/>
            <person name="von Levetsow C."/>
            <person name="Liu Z."/>
            <person name="Lutz R."/>
            <person name="Lynch J.A."/>
            <person name="da Fonseca R.N."/>
            <person name="Posnien N."/>
            <person name="Reuter R."/>
            <person name="Roth S."/>
            <person name="Savard J."/>
            <person name="Schinko J.B."/>
            <person name="Schmitt C."/>
            <person name="Schoppmeier M."/>
            <person name="Schroder R."/>
            <person name="Shippy T.D."/>
            <person name="Simonnet F."/>
            <person name="Marques-Souza H."/>
            <person name="Tautz D."/>
            <person name="Tomoyasu Y."/>
            <person name="Trauner J."/>
            <person name="Van der Zee M."/>
            <person name="Vervoort M."/>
            <person name="Wittkopp N."/>
            <person name="Wimmer E.A."/>
            <person name="Yang X."/>
            <person name="Jones A.K."/>
            <person name="Sattelle D.B."/>
            <person name="Ebert P.R."/>
            <person name="Nelson D."/>
            <person name="Scott J.G."/>
            <person name="Beeman R.W."/>
            <person name="Muthukrishnan S."/>
            <person name="Kramer K.J."/>
            <person name="Arakane Y."/>
            <person name="Beeman R.W."/>
            <person name="Zhu Q."/>
            <person name="Hogenkamp D."/>
            <person name="Dixit R."/>
            <person name="Oppert B."/>
            <person name="Jiang H."/>
            <person name="Zou Z."/>
            <person name="Marshall J."/>
            <person name="Elpidina E."/>
            <person name="Vinokurov K."/>
            <person name="Oppert C."/>
            <person name="Zou Z."/>
            <person name="Evans J."/>
            <person name="Lu Z."/>
            <person name="Zhao P."/>
            <person name="Sumathipala N."/>
            <person name="Altincicek B."/>
            <person name="Vilcinskas A."/>
            <person name="Williams M."/>
            <person name="Hultmark D."/>
            <person name="Hetru C."/>
            <person name="Jiang H."/>
            <person name="Grimmelikhuijzen C.J."/>
            <person name="Hauser F."/>
            <person name="Cazzamali G."/>
            <person name="Williamson M."/>
            <person name="Park Y."/>
            <person name="Li B."/>
            <person name="Tanaka Y."/>
            <person name="Predel R."/>
            <person name="Neupert S."/>
            <person name="Schachtner J."/>
            <person name="Verleyen P."/>
            <person name="Raible F."/>
            <person name="Bork P."/>
            <person name="Friedrich M."/>
            <person name="Walden K.K."/>
            <person name="Robertson H.M."/>
            <person name="Angeli S."/>
            <person name="Foret S."/>
            <person name="Bucher G."/>
            <person name="Schuetz S."/>
            <person name="Maleszka R."/>
            <person name="Wimmer E.A."/>
            <person name="Beeman R.W."/>
            <person name="Lorenzen M."/>
            <person name="Tomoyasu Y."/>
            <person name="Miller S.C."/>
            <person name="Grossmann D."/>
            <person name="Bucher G."/>
        </authorList>
    </citation>
    <scope>NUCLEOTIDE SEQUENCE [LARGE SCALE GENOMIC DNA]</scope>
    <source>
        <strain evidence="8 9">Georgia GA2</strain>
    </source>
</reference>
<dbReference type="InParanoid" id="D2A3J7"/>
<comment type="similarity">
    <text evidence="6">Belongs to the BRMS1 family.</text>
</comment>
<dbReference type="Gene3D" id="1.20.5.1500">
    <property type="match status" value="1"/>
</dbReference>
<organism evidence="8 9">
    <name type="scientific">Tribolium castaneum</name>
    <name type="common">Red flour beetle</name>
    <dbReference type="NCBI Taxonomy" id="7070"/>
    <lineage>
        <taxon>Eukaryota</taxon>
        <taxon>Metazoa</taxon>
        <taxon>Ecdysozoa</taxon>
        <taxon>Arthropoda</taxon>
        <taxon>Hexapoda</taxon>
        <taxon>Insecta</taxon>
        <taxon>Pterygota</taxon>
        <taxon>Neoptera</taxon>
        <taxon>Endopterygota</taxon>
        <taxon>Coleoptera</taxon>
        <taxon>Polyphaga</taxon>
        <taxon>Cucujiformia</taxon>
        <taxon>Tenebrionidae</taxon>
        <taxon>Tenebrionidae incertae sedis</taxon>
        <taxon>Tribolium</taxon>
    </lineage>
</organism>
<sequence>MPPMKLQNNGGGGDVSDGNVSGAESDHSNTSRENDAGRDSSEDEADSDDSSEMDEGECENRRNELLQHVQDLENQFGHLREQLFKERMAQVEHQLAEVKAGRSPDYLGPLQELQENMRIRTEVAGILRQLRLNNINNHFEAEEQAALQNLESEKKLAWDYYYSELMDTIRKLEEDRHNSEITWGEGGEWGSRSRSRSRRKAVTVSGPYIVYMLKPQDIMEDWTTIRKALKRSQ</sequence>
<dbReference type="GO" id="GO:0000122">
    <property type="term" value="P:negative regulation of transcription by RNA polymerase II"/>
    <property type="evidence" value="ECO:0000318"/>
    <property type="project" value="GO_Central"/>
</dbReference>
<feature type="compositionally biased region" description="Acidic residues" evidence="7">
    <location>
        <begin position="41"/>
        <end position="57"/>
    </location>
</feature>
<gene>
    <name evidence="8" type="primary">AUGUSTUS-3.0.2_07507</name>
    <name evidence="8" type="ORF">TcasGA2_TC007507</name>
</gene>